<keyword evidence="1" id="KW-0472">Membrane</keyword>
<dbReference type="RefSeq" id="WP_283754715.1">
    <property type="nucleotide sequence ID" value="NZ_JAQOSP010000104.1"/>
</dbReference>
<feature type="domain" description="Fatty acid hydroxylase" evidence="2">
    <location>
        <begin position="16"/>
        <end position="151"/>
    </location>
</feature>
<keyword evidence="1" id="KW-1133">Transmembrane helix</keyword>
<evidence type="ECO:0000256" key="1">
    <source>
        <dbReference type="SAM" id="Phobius"/>
    </source>
</evidence>
<organism evidence="3 4">
    <name type="scientific">Roseofilum acuticapitatum BLCC-M154</name>
    <dbReference type="NCBI Taxonomy" id="3022444"/>
    <lineage>
        <taxon>Bacteria</taxon>
        <taxon>Bacillati</taxon>
        <taxon>Cyanobacteriota</taxon>
        <taxon>Cyanophyceae</taxon>
        <taxon>Desertifilales</taxon>
        <taxon>Desertifilaceae</taxon>
        <taxon>Roseofilum</taxon>
        <taxon>Roseofilum acuticapitatum</taxon>
    </lineage>
</organism>
<gene>
    <name evidence="3" type="ORF">PMG71_16150</name>
</gene>
<proteinExistence type="predicted"/>
<keyword evidence="4" id="KW-1185">Reference proteome</keyword>
<dbReference type="EMBL" id="JAQOSP010000104">
    <property type="protein sequence ID" value="MDJ1170961.1"/>
    <property type="molecule type" value="Genomic_DNA"/>
</dbReference>
<comment type="caution">
    <text evidence="3">The sequence shown here is derived from an EMBL/GenBank/DDBJ whole genome shotgun (WGS) entry which is preliminary data.</text>
</comment>
<evidence type="ECO:0000259" key="2">
    <source>
        <dbReference type="Pfam" id="PF04116"/>
    </source>
</evidence>
<dbReference type="Proteomes" id="UP001235303">
    <property type="component" value="Unassembled WGS sequence"/>
</dbReference>
<evidence type="ECO:0000313" key="4">
    <source>
        <dbReference type="Proteomes" id="UP001235303"/>
    </source>
</evidence>
<feature type="transmembrane region" description="Helical" evidence="1">
    <location>
        <begin position="71"/>
        <end position="94"/>
    </location>
</feature>
<keyword evidence="1" id="KW-0812">Transmembrane</keyword>
<dbReference type="InterPro" id="IPR006694">
    <property type="entry name" value="Fatty_acid_hydroxylase"/>
</dbReference>
<evidence type="ECO:0000313" key="3">
    <source>
        <dbReference type="EMBL" id="MDJ1170961.1"/>
    </source>
</evidence>
<reference evidence="3 4" key="1">
    <citation type="submission" date="2023-01" db="EMBL/GenBank/DDBJ databases">
        <title>Novel diversity within Roseofilum (Cyanobacteria; Desertifilaceae) from marine benthic mats with descriptions of four novel species.</title>
        <authorList>
            <person name="Wang Y."/>
            <person name="Berthold D.E."/>
            <person name="Hu J."/>
            <person name="Lefler F.W."/>
            <person name="Laughinghouse H.D. IV."/>
        </authorList>
    </citation>
    <scope>NUCLEOTIDE SEQUENCE [LARGE SCALE GENOMIC DNA]</scope>
    <source>
        <strain evidence="3 4">BLCC-M154</strain>
    </source>
</reference>
<sequence length="170" mass="19549">MIILAIVLKAIIVSIVGLILGDFLSTFIYHVPEHAFGKFHVTVHHSKNKDFYHYAVLSPQWKVLLDGVLGIAPYFLLLPIFLPISVSGCILCYLCGQGHVIWRHTTALSWQTPEKISKVCQYLGIVTPEFHWQHHKNAHEAFGDIFVFYDKPARAWLKFLLNLKRRVPIF</sequence>
<name>A0ABT7AXF6_9CYAN</name>
<dbReference type="Pfam" id="PF04116">
    <property type="entry name" value="FA_hydroxylase"/>
    <property type="match status" value="1"/>
</dbReference>
<protein>
    <submittedName>
        <fullName evidence="3">Sterol desaturase family protein</fullName>
    </submittedName>
</protein>
<feature type="transmembrane region" description="Helical" evidence="1">
    <location>
        <begin position="7"/>
        <end position="29"/>
    </location>
</feature>
<accession>A0ABT7AXF6</accession>